<dbReference type="Gene3D" id="3.40.50.1980">
    <property type="entry name" value="Nitrogenase molybdenum iron protein domain"/>
    <property type="match status" value="2"/>
</dbReference>
<proteinExistence type="predicted"/>
<comment type="caution">
    <text evidence="2">The sequence shown here is derived from an EMBL/GenBank/DDBJ whole genome shotgun (WGS) entry which is preliminary data.</text>
</comment>
<dbReference type="InterPro" id="IPR006311">
    <property type="entry name" value="TAT_signal"/>
</dbReference>
<dbReference type="Proteomes" id="UP001589906">
    <property type="component" value="Unassembled WGS sequence"/>
</dbReference>
<accession>A0ABV6QZF8</accession>
<dbReference type="InterPro" id="IPR002491">
    <property type="entry name" value="ABC_transptr_periplasmic_BD"/>
</dbReference>
<name>A0ABV6QZF8_9CAUL</name>
<dbReference type="PANTHER" id="PTHR30535:SF4">
    <property type="entry name" value="HEMIN-BINDING PERIPLASMIC PROTEIN HMUT"/>
    <property type="match status" value="1"/>
</dbReference>
<evidence type="ECO:0000313" key="3">
    <source>
        <dbReference type="Proteomes" id="UP001589906"/>
    </source>
</evidence>
<sequence>MIGRRELLLSAGAGLLAAACSPRPEAAAGERIIAVSGDVTEIVYALGLGPQLIAVDDTSSYPAAVEALPRVGYFRQLAAEGILSLGPTTLVAGGDAGPASALTQIEQAGVRVITVPPARSAADVAANLRQVGEAFGRQTEAGAAVATLERDWAAAEAEIAALPGRPRVLFLLTVGAGSPMAGGRGTAADAIIGLAGGDNAGADHEGYKAISTEALVAGAPDVILMMSHALDAAGGAARVAALPAIALTPAGREGHVLPLDPLLHLGFGPRLPQAARELAQLIRTPA</sequence>
<feature type="domain" description="Fe/B12 periplasmic-binding" evidence="1">
    <location>
        <begin position="31"/>
        <end position="286"/>
    </location>
</feature>
<keyword evidence="3" id="KW-1185">Reference proteome</keyword>
<dbReference type="PROSITE" id="PS50983">
    <property type="entry name" value="FE_B12_PBP"/>
    <property type="match status" value="1"/>
</dbReference>
<evidence type="ECO:0000259" key="1">
    <source>
        <dbReference type="PROSITE" id="PS50983"/>
    </source>
</evidence>
<dbReference type="PANTHER" id="PTHR30535">
    <property type="entry name" value="VITAMIN B12-BINDING PROTEIN"/>
    <property type="match status" value="1"/>
</dbReference>
<organism evidence="2 3">
    <name type="scientific">Brevundimonas balnearis</name>
    <dbReference type="NCBI Taxonomy" id="1572858"/>
    <lineage>
        <taxon>Bacteria</taxon>
        <taxon>Pseudomonadati</taxon>
        <taxon>Pseudomonadota</taxon>
        <taxon>Alphaproteobacteria</taxon>
        <taxon>Caulobacterales</taxon>
        <taxon>Caulobacteraceae</taxon>
        <taxon>Brevundimonas</taxon>
    </lineage>
</organism>
<dbReference type="Pfam" id="PF01497">
    <property type="entry name" value="Peripla_BP_2"/>
    <property type="match status" value="1"/>
</dbReference>
<reference evidence="2 3" key="1">
    <citation type="submission" date="2024-09" db="EMBL/GenBank/DDBJ databases">
        <authorList>
            <person name="Sun Q."/>
            <person name="Mori K."/>
        </authorList>
    </citation>
    <scope>NUCLEOTIDE SEQUENCE [LARGE SCALE GENOMIC DNA]</scope>
    <source>
        <strain evidence="2 3">NCAIM B.02621</strain>
    </source>
</reference>
<dbReference type="RefSeq" id="WP_376833961.1">
    <property type="nucleotide sequence ID" value="NZ_JBHLSW010000003.1"/>
</dbReference>
<dbReference type="EMBL" id="JBHLSW010000003">
    <property type="protein sequence ID" value="MFC0632740.1"/>
    <property type="molecule type" value="Genomic_DNA"/>
</dbReference>
<dbReference type="PROSITE" id="PS51257">
    <property type="entry name" value="PROKAR_LIPOPROTEIN"/>
    <property type="match status" value="1"/>
</dbReference>
<gene>
    <name evidence="2" type="ORF">ACFFGE_02455</name>
</gene>
<dbReference type="InterPro" id="IPR050902">
    <property type="entry name" value="ABC_Transporter_SBP"/>
</dbReference>
<dbReference type="SUPFAM" id="SSF53807">
    <property type="entry name" value="Helical backbone' metal receptor"/>
    <property type="match status" value="1"/>
</dbReference>
<protein>
    <submittedName>
        <fullName evidence="2">Hemin ABC transporter substrate-binding protein</fullName>
    </submittedName>
</protein>
<dbReference type="PROSITE" id="PS51318">
    <property type="entry name" value="TAT"/>
    <property type="match status" value="1"/>
</dbReference>
<evidence type="ECO:0000313" key="2">
    <source>
        <dbReference type="EMBL" id="MFC0632740.1"/>
    </source>
</evidence>